<name>V3ZHX6_LOTGI</name>
<feature type="region of interest" description="Disordered" evidence="7">
    <location>
        <begin position="52"/>
        <end position="90"/>
    </location>
</feature>
<evidence type="ECO:0000259" key="10">
    <source>
        <dbReference type="PROSITE" id="PS51985"/>
    </source>
</evidence>
<evidence type="ECO:0000256" key="1">
    <source>
        <dbReference type="ARBA" id="ARBA00022527"/>
    </source>
</evidence>
<dbReference type="PROSITE" id="PS50078">
    <property type="entry name" value="POLO_BOX"/>
    <property type="match status" value="1"/>
</dbReference>
<dbReference type="InterPro" id="IPR033698">
    <property type="entry name" value="POLO_box_Plk4_2"/>
</dbReference>
<gene>
    <name evidence="11" type="ORF">LOTGIDRAFT_176322</name>
</gene>
<dbReference type="InterPro" id="IPR000959">
    <property type="entry name" value="POLO_box_dom"/>
</dbReference>
<evidence type="ECO:0000313" key="11">
    <source>
        <dbReference type="EMBL" id="ESO81900.1"/>
    </source>
</evidence>
<keyword evidence="5" id="KW-0067">ATP-binding</keyword>
<evidence type="ECO:0000313" key="12">
    <source>
        <dbReference type="Proteomes" id="UP000030746"/>
    </source>
</evidence>
<evidence type="ECO:0000256" key="3">
    <source>
        <dbReference type="ARBA" id="ARBA00022741"/>
    </source>
</evidence>
<dbReference type="PROSITE" id="PS51984">
    <property type="entry name" value="CPB1"/>
    <property type="match status" value="2"/>
</dbReference>
<feature type="domain" description="POLO box" evidence="8">
    <location>
        <begin position="433"/>
        <end position="510"/>
    </location>
</feature>
<protein>
    <submittedName>
        <fullName evidence="11">Uncharacterized protein</fullName>
    </submittedName>
</protein>
<evidence type="ECO:0000256" key="4">
    <source>
        <dbReference type="ARBA" id="ARBA00022777"/>
    </source>
</evidence>
<evidence type="ECO:0000259" key="8">
    <source>
        <dbReference type="PROSITE" id="PS50078"/>
    </source>
</evidence>
<organism evidence="11 12">
    <name type="scientific">Lottia gigantea</name>
    <name type="common">Giant owl limpet</name>
    <dbReference type="NCBI Taxonomy" id="225164"/>
    <lineage>
        <taxon>Eukaryota</taxon>
        <taxon>Metazoa</taxon>
        <taxon>Spiralia</taxon>
        <taxon>Lophotrochozoa</taxon>
        <taxon>Mollusca</taxon>
        <taxon>Gastropoda</taxon>
        <taxon>Patellogastropoda</taxon>
        <taxon>Lottioidea</taxon>
        <taxon>Lottiidae</taxon>
        <taxon>Lottia</taxon>
    </lineage>
</organism>
<keyword evidence="1" id="KW-0723">Serine/threonine-protein kinase</keyword>
<feature type="domain" description="Cryptic POLO box 1 (CPB1)" evidence="9">
    <location>
        <begin position="89"/>
        <end position="195"/>
    </location>
</feature>
<sequence length="522" mass="59205">MEFFHNRSQNLNLNSTLKYEDSYVNSLQFNGYQLMRPSSVINDPVFDSHIPSTPPHLRVASRKTPPTVIRRRSSISSTSSGMSSSSTELDENKLQPFTTYRLKPISQKVKSMVMTLTERGLVCLEFLKVKNGIETIVETFTVSQDGQEISIMYPRQSNEESNHKRNKAYSIQELPERFHKKYEHARKFVTLIQSKTPKMTLTERGLVCLEFLKVKNGIETIVETFTVSQDGQEISIMYPRQSNEESNHKRNKAYSIQELPERFHKKYEHARKFVTLIQSKTPKVTMYNQQAKCMLMENAPIASFEVQFYNGRKIINNWSGMKLVDEQQGSILSLSSPSIQQQFSNEIQQMIKFAEQCQQQCVQFEALIKSTASCVDDKNELFPVIIGKKPTSISVVEEAVPFQPKPNPVNISTISSITSSSCSSYSSDTGSSVIRQIRVPNIGLASQLDNGDIWVEFEDGSDLGIKPTVTTVTYINQTGVMTKYRKSQPLPDNVKAKLASVPIVLEQLMTSQKAETMSEQSY</sequence>
<dbReference type="AlphaFoldDB" id="V3ZHX6"/>
<feature type="domain" description="Cryptic POLO box 2 (CPB2)" evidence="10">
    <location>
        <begin position="281"/>
        <end position="396"/>
    </location>
</feature>
<dbReference type="GO" id="GO:0005634">
    <property type="term" value="C:nucleus"/>
    <property type="evidence" value="ECO:0007669"/>
    <property type="project" value="TreeGrafter"/>
</dbReference>
<dbReference type="PROSITE" id="PS51985">
    <property type="entry name" value="CPB2"/>
    <property type="match status" value="1"/>
</dbReference>
<keyword evidence="12" id="KW-1185">Reference proteome</keyword>
<evidence type="ECO:0000256" key="7">
    <source>
        <dbReference type="SAM" id="MobiDB-lite"/>
    </source>
</evidence>
<dbReference type="OrthoDB" id="6092451at2759"/>
<dbReference type="Gene3D" id="2.40.50.930">
    <property type="match status" value="1"/>
</dbReference>
<dbReference type="CDD" id="cd13116">
    <property type="entry name" value="POLO_box_Plk4_3"/>
    <property type="match status" value="1"/>
</dbReference>
<dbReference type="GeneID" id="20243690"/>
<dbReference type="PANTHER" id="PTHR24345:SF91">
    <property type="entry name" value="SERINE_THREONINE-PROTEIN KINASE PLK4"/>
    <property type="match status" value="1"/>
</dbReference>
<dbReference type="InterPro" id="IPR033696">
    <property type="entry name" value="POLO_box_Plk4_C"/>
</dbReference>
<dbReference type="KEGG" id="lgi:LOTGIDRAFT_176322"/>
<dbReference type="CTD" id="20243690"/>
<dbReference type="HOGENOM" id="CLU_627451_0_0_1"/>
<feature type="compositionally biased region" description="Low complexity" evidence="7">
    <location>
        <begin position="74"/>
        <end position="86"/>
    </location>
</feature>
<reference evidence="11 12" key="1">
    <citation type="journal article" date="2013" name="Nature">
        <title>Insights into bilaterian evolution from three spiralian genomes.</title>
        <authorList>
            <person name="Simakov O."/>
            <person name="Marletaz F."/>
            <person name="Cho S.J."/>
            <person name="Edsinger-Gonzales E."/>
            <person name="Havlak P."/>
            <person name="Hellsten U."/>
            <person name="Kuo D.H."/>
            <person name="Larsson T."/>
            <person name="Lv J."/>
            <person name="Arendt D."/>
            <person name="Savage R."/>
            <person name="Osoegawa K."/>
            <person name="de Jong P."/>
            <person name="Grimwood J."/>
            <person name="Chapman J.A."/>
            <person name="Shapiro H."/>
            <person name="Aerts A."/>
            <person name="Otillar R.P."/>
            <person name="Terry A.Y."/>
            <person name="Boore J.L."/>
            <person name="Grigoriev I.V."/>
            <person name="Lindberg D.R."/>
            <person name="Seaver E.C."/>
            <person name="Weisblat D.A."/>
            <person name="Putnam N.H."/>
            <person name="Rokhsar D.S."/>
        </authorList>
    </citation>
    <scope>NUCLEOTIDE SEQUENCE [LARGE SCALE GENOMIC DNA]</scope>
</reference>
<dbReference type="Gene3D" id="3.30.1120.130">
    <property type="match status" value="1"/>
</dbReference>
<dbReference type="RefSeq" id="XP_009067412.1">
    <property type="nucleotide sequence ID" value="XM_009069164.1"/>
</dbReference>
<evidence type="ECO:0000256" key="5">
    <source>
        <dbReference type="ARBA" id="ARBA00022840"/>
    </source>
</evidence>
<dbReference type="Proteomes" id="UP000030746">
    <property type="component" value="Unassembled WGS sequence"/>
</dbReference>
<keyword evidence="6" id="KW-0832">Ubl conjugation</keyword>
<keyword evidence="4" id="KW-0418">Kinase</keyword>
<evidence type="ECO:0000259" key="9">
    <source>
        <dbReference type="PROSITE" id="PS51984"/>
    </source>
</evidence>
<dbReference type="Pfam" id="PF18190">
    <property type="entry name" value="Plk4_PB1"/>
    <property type="match status" value="2"/>
</dbReference>
<dbReference type="GO" id="GO:0004674">
    <property type="term" value="F:protein serine/threonine kinase activity"/>
    <property type="evidence" value="ECO:0007669"/>
    <property type="project" value="UniProtKB-KW"/>
</dbReference>
<proteinExistence type="predicted"/>
<dbReference type="Gene3D" id="3.30.1120.120">
    <property type="match status" value="2"/>
</dbReference>
<evidence type="ECO:0000256" key="2">
    <source>
        <dbReference type="ARBA" id="ARBA00022679"/>
    </source>
</evidence>
<dbReference type="GO" id="GO:0005524">
    <property type="term" value="F:ATP binding"/>
    <property type="evidence" value="ECO:0007669"/>
    <property type="project" value="UniProtKB-KW"/>
</dbReference>
<keyword evidence="3" id="KW-0547">Nucleotide-binding</keyword>
<evidence type="ECO:0000256" key="6">
    <source>
        <dbReference type="ARBA" id="ARBA00022843"/>
    </source>
</evidence>
<accession>V3ZHX6</accession>
<dbReference type="InterPro" id="IPR047108">
    <property type="entry name" value="Plk4-like_POLO_box_2_sf"/>
</dbReference>
<dbReference type="PANTHER" id="PTHR24345">
    <property type="entry name" value="SERINE/THREONINE-PROTEIN KINASE PLK"/>
    <property type="match status" value="1"/>
</dbReference>
<feature type="domain" description="Cryptic POLO box 1 (CPB1)" evidence="9">
    <location>
        <begin position="193"/>
        <end position="280"/>
    </location>
</feature>
<dbReference type="Pfam" id="PF18409">
    <property type="entry name" value="Plk4_PB2"/>
    <property type="match status" value="1"/>
</dbReference>
<dbReference type="SUPFAM" id="SSF82615">
    <property type="entry name" value="Polo-box domain"/>
    <property type="match status" value="1"/>
</dbReference>
<dbReference type="EMBL" id="KB204092">
    <property type="protein sequence ID" value="ESO81900.1"/>
    <property type="molecule type" value="Genomic_DNA"/>
</dbReference>
<dbReference type="STRING" id="225164.V3ZHX6"/>
<dbReference type="InterPro" id="IPR033699">
    <property type="entry name" value="POLO_box_Plk4_1"/>
</dbReference>
<keyword evidence="2" id="KW-0808">Transferase</keyword>
<dbReference type="InterPro" id="IPR046437">
    <property type="entry name" value="Ser_Thr-PK_POLO_box_1_sf"/>
</dbReference>